<evidence type="ECO:0000259" key="5">
    <source>
        <dbReference type="Pfam" id="PF24883"/>
    </source>
</evidence>
<dbReference type="Pfam" id="PF24883">
    <property type="entry name" value="NPHP3_N"/>
    <property type="match status" value="1"/>
</dbReference>
<dbReference type="SUPFAM" id="SSF48403">
    <property type="entry name" value="Ankyrin repeat"/>
    <property type="match status" value="1"/>
</dbReference>
<keyword evidence="2" id="KW-0040">ANK repeat</keyword>
<dbReference type="Proteomes" id="UP000736672">
    <property type="component" value="Unassembled WGS sequence"/>
</dbReference>
<dbReference type="AlphaFoldDB" id="A0A9P9H0U7"/>
<evidence type="ECO:0000256" key="1">
    <source>
        <dbReference type="ARBA" id="ARBA00022737"/>
    </source>
</evidence>
<dbReference type="PANTHER" id="PTHR10039:SF15">
    <property type="entry name" value="NACHT DOMAIN-CONTAINING PROTEIN"/>
    <property type="match status" value="1"/>
</dbReference>
<dbReference type="Gene3D" id="3.40.50.300">
    <property type="entry name" value="P-loop containing nucleotide triphosphate hydrolases"/>
    <property type="match status" value="1"/>
</dbReference>
<dbReference type="SUPFAM" id="SSF52540">
    <property type="entry name" value="P-loop containing nucleoside triphosphate hydrolases"/>
    <property type="match status" value="1"/>
</dbReference>
<feature type="compositionally biased region" description="Low complexity" evidence="3">
    <location>
        <begin position="53"/>
        <end position="67"/>
    </location>
</feature>
<sequence>MRRMLCCGISRSGDHGNDQPGRPVEAKPAASQQQSNVPKQVDPVVLESKEKPSPSSFETSPTTGPPEKSQVKSNLWDEAMGRLSEDDKTWINGNSQQFLDSSGPGIRSIIALVDEKRQECEAKRWTTVNVFSTTINLSDLASNAITWLNKFKEVGDTIVQYDPGHAALPWAAMRFILQSAISYEEHMAFSLISVEKTTRIVHRCQIYELLYNCDTINVRVASGLEKALVDLYASLLHILARVGKFLCRGTASRSLYAVFRPTEGTDLLSELEKFENEVIKEASVCESTRSAESDAKSREQVQKLQSLLKLEEPVLRIDENVQKVLEKMEVEELIRVLNWISPLEYNQPHERIKEARTKGTCNWIVEQSKFYEWQSETSSITFWLQGFAGTGKTFITSRVIDLVAETLGSKPNHEGFAYFYCNQTEPTRRQALSVLRSFIRQLSSPRSMSGHLDPKLKQLYVESRLNGAGWTLNLCKEYLVHLFNLYPHTTIILDALDECEIEERRLLLDIFDYALKSSSRPAKIFISSRPEGDIRQRLIHLPNLEISARNNAHDIAKFINQSTASESLWSIALAGNPVLKEEIVQTLIKKSDGKFQWARLQVDQLRVIDHVKDLRARLGKLPKDLKSSYDEIYQRIQDRPEYSRVRTLRALKWVMASPFPLSTEDLLGAIRVDPDAEEIDGPGEVTEEQLLGWCANLLFLDKTPDPLVYVPAVWRPCHLSVVEYLDERFTTSSAHLFVTMANLFILLVKPDKAAPQERFDQPFPPLQDYALRLWMVYVQKYDDSSIDFSLAPYDNLTAMLKRFLGSPTNSSDAYDRWVRLVDSVGLQRGVLANKEFLGQSSPLFGVCVYPVFYPLRDWWESADVEFDPFALNQAGESLLTMAVMSGYMPICESLIRRGTPVNPEKHGNCFGSPLTAAAARGHTHIVEFLLKRGAHVDLLLQGGRFGSALAAARSASICRLLVDRGADVNLLLHVGAYGSALASAASYGSPDKATLLINNGADVNLPLPHGHFGNALIAAVHSRSLDMARLLVEHGADVNQLPPTGIYGSALIAACFKFDPSPAIVEFLIENGAEVNAIPKVGRWGSALAAAVRTDILNTSRILEIDMLIKYGADVNLPLPTGLYGSALISAASTDFASCRYLVEKGADVHLHIPHGCYGSPLIAAMQSHSMKLVRFLLDRGVEVDQIPDGEEVVFGTALIAGAYWGFASGVQILLDAGAQVNLRTEVGRFGSALAAARADLTDEGGVFEHTPWYEEEERDEWKLEVEELLLKYGATE</sequence>
<keyword evidence="1" id="KW-0677">Repeat</keyword>
<feature type="region of interest" description="Disordered" evidence="3">
    <location>
        <begin position="1"/>
        <end position="73"/>
    </location>
</feature>
<proteinExistence type="predicted"/>
<evidence type="ECO:0000256" key="3">
    <source>
        <dbReference type="SAM" id="MobiDB-lite"/>
    </source>
</evidence>
<dbReference type="SMART" id="SM00248">
    <property type="entry name" value="ANK"/>
    <property type="match status" value="10"/>
</dbReference>
<feature type="repeat" description="ANK" evidence="2">
    <location>
        <begin position="912"/>
        <end position="941"/>
    </location>
</feature>
<evidence type="ECO:0000256" key="2">
    <source>
        <dbReference type="PROSITE-ProRule" id="PRU00023"/>
    </source>
</evidence>
<feature type="domain" description="Nephrocystin 3-like N-terminal" evidence="5">
    <location>
        <begin position="359"/>
        <end position="529"/>
    </location>
</feature>
<dbReference type="InterPro" id="IPR056884">
    <property type="entry name" value="NPHP3-like_N"/>
</dbReference>
<feature type="domain" description="DUF7708" evidence="4">
    <location>
        <begin position="148"/>
        <end position="285"/>
    </location>
</feature>
<evidence type="ECO:0000313" key="7">
    <source>
        <dbReference type="Proteomes" id="UP000736672"/>
    </source>
</evidence>
<organism evidence="6 7">
    <name type="scientific">Fusarium solani</name>
    <name type="common">Filamentous fungus</name>
    <dbReference type="NCBI Taxonomy" id="169388"/>
    <lineage>
        <taxon>Eukaryota</taxon>
        <taxon>Fungi</taxon>
        <taxon>Dikarya</taxon>
        <taxon>Ascomycota</taxon>
        <taxon>Pezizomycotina</taxon>
        <taxon>Sordariomycetes</taxon>
        <taxon>Hypocreomycetidae</taxon>
        <taxon>Hypocreales</taxon>
        <taxon>Nectriaceae</taxon>
        <taxon>Fusarium</taxon>
        <taxon>Fusarium solani species complex</taxon>
    </lineage>
</organism>
<evidence type="ECO:0000313" key="6">
    <source>
        <dbReference type="EMBL" id="KAH7247807.1"/>
    </source>
</evidence>
<accession>A0A9P9H0U7</accession>
<dbReference type="OrthoDB" id="7464126at2759"/>
<evidence type="ECO:0008006" key="8">
    <source>
        <dbReference type="Google" id="ProtNLM"/>
    </source>
</evidence>
<dbReference type="Pfam" id="PF24809">
    <property type="entry name" value="DUF7708"/>
    <property type="match status" value="1"/>
</dbReference>
<reference evidence="6" key="1">
    <citation type="journal article" date="2021" name="Nat. Commun.">
        <title>Genetic determinants of endophytism in the Arabidopsis root mycobiome.</title>
        <authorList>
            <person name="Mesny F."/>
            <person name="Miyauchi S."/>
            <person name="Thiergart T."/>
            <person name="Pickel B."/>
            <person name="Atanasova L."/>
            <person name="Karlsson M."/>
            <person name="Huettel B."/>
            <person name="Barry K.W."/>
            <person name="Haridas S."/>
            <person name="Chen C."/>
            <person name="Bauer D."/>
            <person name="Andreopoulos W."/>
            <person name="Pangilinan J."/>
            <person name="LaButti K."/>
            <person name="Riley R."/>
            <person name="Lipzen A."/>
            <person name="Clum A."/>
            <person name="Drula E."/>
            <person name="Henrissat B."/>
            <person name="Kohler A."/>
            <person name="Grigoriev I.V."/>
            <person name="Martin F.M."/>
            <person name="Hacquard S."/>
        </authorList>
    </citation>
    <scope>NUCLEOTIDE SEQUENCE</scope>
    <source>
        <strain evidence="6">FSSC 5 MPI-SDFR-AT-0091</strain>
    </source>
</reference>
<protein>
    <recommendedName>
        <fullName evidence="8">NACHT domain-containing protein</fullName>
    </recommendedName>
</protein>
<dbReference type="InterPro" id="IPR027417">
    <property type="entry name" value="P-loop_NTPase"/>
</dbReference>
<dbReference type="PANTHER" id="PTHR10039">
    <property type="entry name" value="AMELOGENIN"/>
    <property type="match status" value="1"/>
</dbReference>
<dbReference type="PROSITE" id="PS50088">
    <property type="entry name" value="ANK_REPEAT"/>
    <property type="match status" value="1"/>
</dbReference>
<dbReference type="EMBL" id="JAGTJS010000015">
    <property type="protein sequence ID" value="KAH7247807.1"/>
    <property type="molecule type" value="Genomic_DNA"/>
</dbReference>
<dbReference type="InterPro" id="IPR002110">
    <property type="entry name" value="Ankyrin_rpt"/>
</dbReference>
<dbReference type="InterPro" id="IPR056125">
    <property type="entry name" value="DUF7708"/>
</dbReference>
<keyword evidence="7" id="KW-1185">Reference proteome</keyword>
<name>A0A9P9H0U7_FUSSL</name>
<gene>
    <name evidence="6" type="ORF">B0J15DRAFT_596689</name>
</gene>
<comment type="caution">
    <text evidence="6">The sequence shown here is derived from an EMBL/GenBank/DDBJ whole genome shotgun (WGS) entry which is preliminary data.</text>
</comment>
<dbReference type="Gene3D" id="1.25.40.20">
    <property type="entry name" value="Ankyrin repeat-containing domain"/>
    <property type="match status" value="1"/>
</dbReference>
<dbReference type="PROSITE" id="PS50297">
    <property type="entry name" value="ANK_REP_REGION"/>
    <property type="match status" value="1"/>
</dbReference>
<evidence type="ECO:0000259" key="4">
    <source>
        <dbReference type="Pfam" id="PF24809"/>
    </source>
</evidence>
<dbReference type="Pfam" id="PF12796">
    <property type="entry name" value="Ank_2"/>
    <property type="match status" value="2"/>
</dbReference>
<dbReference type="InterPro" id="IPR036770">
    <property type="entry name" value="Ankyrin_rpt-contain_sf"/>
</dbReference>